<protein>
    <submittedName>
        <fullName evidence="2">Uncharacterized protein</fullName>
    </submittedName>
</protein>
<keyword evidence="1" id="KW-0812">Transmembrane</keyword>
<name>A0A2V2B6X1_9GAMM</name>
<dbReference type="EMBL" id="QGHF01000011">
    <property type="protein sequence ID" value="PWK94331.1"/>
    <property type="molecule type" value="Genomic_DNA"/>
</dbReference>
<organism evidence="2 3">
    <name type="scientific">Pantoea allii</name>
    <dbReference type="NCBI Taxonomy" id="574096"/>
    <lineage>
        <taxon>Bacteria</taxon>
        <taxon>Pseudomonadati</taxon>
        <taxon>Pseudomonadota</taxon>
        <taxon>Gammaproteobacteria</taxon>
        <taxon>Enterobacterales</taxon>
        <taxon>Erwiniaceae</taxon>
        <taxon>Pantoea</taxon>
    </lineage>
</organism>
<evidence type="ECO:0000313" key="2">
    <source>
        <dbReference type="EMBL" id="PWK94331.1"/>
    </source>
</evidence>
<reference evidence="2 3" key="1">
    <citation type="submission" date="2018-05" db="EMBL/GenBank/DDBJ databases">
        <title>Genomic Encyclopedia of Type Strains, Phase IV (KMG-V): Genome sequencing to study the core and pangenomes of soil and plant-associated prokaryotes.</title>
        <authorList>
            <person name="Whitman W."/>
        </authorList>
    </citation>
    <scope>NUCLEOTIDE SEQUENCE [LARGE SCALE GENOMIC DNA]</scope>
    <source>
        <strain evidence="2 3">PNA 200-10</strain>
    </source>
</reference>
<dbReference type="Proteomes" id="UP000245981">
    <property type="component" value="Unassembled WGS sequence"/>
</dbReference>
<evidence type="ECO:0000256" key="1">
    <source>
        <dbReference type="SAM" id="Phobius"/>
    </source>
</evidence>
<feature type="transmembrane region" description="Helical" evidence="1">
    <location>
        <begin position="80"/>
        <end position="107"/>
    </location>
</feature>
<dbReference type="RefSeq" id="WP_109718127.1">
    <property type="nucleotide sequence ID" value="NZ_QGHF01000011.1"/>
</dbReference>
<feature type="transmembrane region" description="Helical" evidence="1">
    <location>
        <begin position="154"/>
        <end position="178"/>
    </location>
</feature>
<feature type="transmembrane region" description="Helical" evidence="1">
    <location>
        <begin position="128"/>
        <end position="148"/>
    </location>
</feature>
<keyword evidence="1" id="KW-0472">Membrane</keyword>
<proteinExistence type="predicted"/>
<accession>A0A2V2B6X1</accession>
<feature type="transmembrane region" description="Helical" evidence="1">
    <location>
        <begin position="40"/>
        <end position="60"/>
    </location>
</feature>
<dbReference type="AlphaFoldDB" id="A0A2V2B6X1"/>
<comment type="caution">
    <text evidence="2">The sequence shown here is derived from an EMBL/GenBank/DDBJ whole genome shotgun (WGS) entry which is preliminary data.</text>
</comment>
<keyword evidence="1" id="KW-1133">Transmembrane helix</keyword>
<gene>
    <name evidence="2" type="ORF">C7431_11168</name>
</gene>
<sequence>MVTITQKDISQDMAMLTGSLENDKGVLVSPLAALKLGMTWPLSCVLGYVFALCWLAFSYVPKEGPFGNVESFTDVMESEIVFTIFALVMAIGIGVGLYKVALVYLTFKQDMRSQSLIVNHFKKLTSRLALSVLVVNWAIAVAACVYAPELIVAGAFVFVFSVIIAQTIIGAEVARFGLRGAMVKLSKALNKI</sequence>
<evidence type="ECO:0000313" key="3">
    <source>
        <dbReference type="Proteomes" id="UP000245981"/>
    </source>
</evidence>